<keyword evidence="1" id="KW-0812">Transmembrane</keyword>
<dbReference type="KEGG" id="slan:GV829_03045"/>
<feature type="transmembrane region" description="Helical" evidence="1">
    <location>
        <begin position="78"/>
        <end position="96"/>
    </location>
</feature>
<accession>A0A6M4AR76</accession>
<sequence length="103" mass="12336">MWFTIKRFINNNAEYLAETLLFLIAAYIATLLVHRLFVGPFGNETERRHGELTAHYELRLARLLDDPAYPRRRFWRKVRAAFVWLIFLAGVVPWIVTRQQLIY</sequence>
<dbReference type="EMBL" id="CP053015">
    <property type="protein sequence ID" value="QJQ31547.1"/>
    <property type="molecule type" value="Genomic_DNA"/>
</dbReference>
<feature type="transmembrane region" description="Helical" evidence="1">
    <location>
        <begin position="20"/>
        <end position="38"/>
    </location>
</feature>
<reference evidence="2 3" key="1">
    <citation type="submission" date="2020-01" db="EMBL/GenBank/DDBJ databases">
        <title>Sphingomonas sp. strain CSW-10.</title>
        <authorList>
            <person name="Chen W.-M."/>
        </authorList>
    </citation>
    <scope>NUCLEOTIDE SEQUENCE [LARGE SCALE GENOMIC DNA]</scope>
    <source>
        <strain evidence="2 3">CSW-10</strain>
    </source>
</reference>
<dbReference type="RefSeq" id="WP_169943767.1">
    <property type="nucleotide sequence ID" value="NZ_CP053015.1"/>
</dbReference>
<evidence type="ECO:0000256" key="1">
    <source>
        <dbReference type="SAM" id="Phobius"/>
    </source>
</evidence>
<gene>
    <name evidence="2" type="ORF">GV829_03045</name>
</gene>
<dbReference type="Proteomes" id="UP000503018">
    <property type="component" value="Chromosome"/>
</dbReference>
<name>A0A6M4AR76_9SPHN</name>
<keyword evidence="1" id="KW-1133">Transmembrane helix</keyword>
<keyword evidence="3" id="KW-1185">Reference proteome</keyword>
<proteinExistence type="predicted"/>
<organism evidence="2 3">
    <name type="scientific">Sphingomonas lacunae</name>
    <dbReference type="NCBI Taxonomy" id="2698828"/>
    <lineage>
        <taxon>Bacteria</taxon>
        <taxon>Pseudomonadati</taxon>
        <taxon>Pseudomonadota</taxon>
        <taxon>Alphaproteobacteria</taxon>
        <taxon>Sphingomonadales</taxon>
        <taxon>Sphingomonadaceae</taxon>
        <taxon>Sphingomonas</taxon>
    </lineage>
</organism>
<evidence type="ECO:0000313" key="2">
    <source>
        <dbReference type="EMBL" id="QJQ31547.1"/>
    </source>
</evidence>
<dbReference type="AlphaFoldDB" id="A0A6M4AR76"/>
<evidence type="ECO:0000313" key="3">
    <source>
        <dbReference type="Proteomes" id="UP000503018"/>
    </source>
</evidence>
<keyword evidence="1" id="KW-0472">Membrane</keyword>
<protein>
    <submittedName>
        <fullName evidence="2">Uncharacterized protein</fullName>
    </submittedName>
</protein>